<gene>
    <name evidence="2" type="ORF">NDU88_004815</name>
</gene>
<keyword evidence="1" id="KW-0472">Membrane</keyword>
<evidence type="ECO:0000256" key="1">
    <source>
        <dbReference type="SAM" id="Phobius"/>
    </source>
</evidence>
<proteinExistence type="predicted"/>
<evidence type="ECO:0000313" key="2">
    <source>
        <dbReference type="EMBL" id="KAJ1209437.1"/>
    </source>
</evidence>
<keyword evidence="1" id="KW-0812">Transmembrane</keyword>
<name>A0AAV7W6A9_PLEWA</name>
<reference evidence="2" key="1">
    <citation type="journal article" date="2022" name="bioRxiv">
        <title>Sequencing and chromosome-scale assembly of the giantPleurodeles waltlgenome.</title>
        <authorList>
            <person name="Brown T."/>
            <person name="Elewa A."/>
            <person name="Iarovenko S."/>
            <person name="Subramanian E."/>
            <person name="Araus A.J."/>
            <person name="Petzold A."/>
            <person name="Susuki M."/>
            <person name="Suzuki K.-i.T."/>
            <person name="Hayashi T."/>
            <person name="Toyoda A."/>
            <person name="Oliveira C."/>
            <person name="Osipova E."/>
            <person name="Leigh N.D."/>
            <person name="Simon A."/>
            <person name="Yun M.H."/>
        </authorList>
    </citation>
    <scope>NUCLEOTIDE SEQUENCE</scope>
    <source>
        <strain evidence="2">20211129_DDA</strain>
        <tissue evidence="2">Liver</tissue>
    </source>
</reference>
<keyword evidence="1" id="KW-1133">Transmembrane helix</keyword>
<sequence length="115" mass="12332">MGEKIIDDKNYVVDSVIDEVVSIIPEFVVNCKRWFVTSGVTVSSGRTDILGVVISNGLDAEEAGIDDETLVIDEACPSVAMLLLMGLFVMVTLSLSLMRMSGNSAVLFVFLGVLS</sequence>
<accession>A0AAV7W6A9</accession>
<evidence type="ECO:0000313" key="3">
    <source>
        <dbReference type="Proteomes" id="UP001066276"/>
    </source>
</evidence>
<organism evidence="2 3">
    <name type="scientific">Pleurodeles waltl</name>
    <name type="common">Iberian ribbed newt</name>
    <dbReference type="NCBI Taxonomy" id="8319"/>
    <lineage>
        <taxon>Eukaryota</taxon>
        <taxon>Metazoa</taxon>
        <taxon>Chordata</taxon>
        <taxon>Craniata</taxon>
        <taxon>Vertebrata</taxon>
        <taxon>Euteleostomi</taxon>
        <taxon>Amphibia</taxon>
        <taxon>Batrachia</taxon>
        <taxon>Caudata</taxon>
        <taxon>Salamandroidea</taxon>
        <taxon>Salamandridae</taxon>
        <taxon>Pleurodelinae</taxon>
        <taxon>Pleurodeles</taxon>
    </lineage>
</organism>
<protein>
    <submittedName>
        <fullName evidence="2">Uncharacterized protein</fullName>
    </submittedName>
</protein>
<dbReference type="EMBL" id="JANPWB010000002">
    <property type="protein sequence ID" value="KAJ1209437.1"/>
    <property type="molecule type" value="Genomic_DNA"/>
</dbReference>
<dbReference type="Proteomes" id="UP001066276">
    <property type="component" value="Chromosome 1_2"/>
</dbReference>
<dbReference type="AlphaFoldDB" id="A0AAV7W6A9"/>
<feature type="transmembrane region" description="Helical" evidence="1">
    <location>
        <begin position="79"/>
        <end position="98"/>
    </location>
</feature>
<comment type="caution">
    <text evidence="2">The sequence shown here is derived from an EMBL/GenBank/DDBJ whole genome shotgun (WGS) entry which is preliminary data.</text>
</comment>
<keyword evidence="3" id="KW-1185">Reference proteome</keyword>